<feature type="transmembrane region" description="Helical" evidence="6">
    <location>
        <begin position="112"/>
        <end position="129"/>
    </location>
</feature>
<feature type="transmembrane region" description="Helical" evidence="6">
    <location>
        <begin position="87"/>
        <end position="106"/>
    </location>
</feature>
<evidence type="ECO:0000256" key="1">
    <source>
        <dbReference type="ARBA" id="ARBA00004141"/>
    </source>
</evidence>
<feature type="transmembrane region" description="Helical" evidence="6">
    <location>
        <begin position="190"/>
        <end position="208"/>
    </location>
</feature>
<gene>
    <name evidence="8" type="ORF">D3874_17185</name>
</gene>
<feature type="transmembrane region" description="Helical" evidence="6">
    <location>
        <begin position="161"/>
        <end position="178"/>
    </location>
</feature>
<dbReference type="Pfam" id="PF00892">
    <property type="entry name" value="EamA"/>
    <property type="match status" value="2"/>
</dbReference>
<dbReference type="RefSeq" id="WP_119779160.1">
    <property type="nucleotide sequence ID" value="NZ_QYUK01000011.1"/>
</dbReference>
<dbReference type="PANTHER" id="PTHR22911">
    <property type="entry name" value="ACYL-MALONYL CONDENSING ENZYME-RELATED"/>
    <property type="match status" value="1"/>
</dbReference>
<sequence length="315" mass="33803">MSLAVSALRHRFARLPGSLRGISWMIASVFFYTVMGVAVKFAGHRLDPMQIGFARALFGLLAMLPFAYAAGWAALKTSRPMLQFFRGFTGSTAMLIGFWSIVHLPLAEVTAVSFANPLFLLVLAVLFLGEKVRARRWSATAVGFIGVLIMVRPGLDMNPAMLIALGGTALVAISVILIKTMAKNDNPMTLLLYFGIFSTAISAIPAALVWQDPTWEETAFLVVTGACGTAAQSCYIRAFAAADASLVAPFEYTKLIFAGLFGFVFFLEVPDGWTILGAAIIVASTLYIARREAQLGRHAPRAPAKIDPPGALPPG</sequence>
<evidence type="ECO:0000259" key="7">
    <source>
        <dbReference type="Pfam" id="PF00892"/>
    </source>
</evidence>
<feature type="transmembrane region" description="Helical" evidence="6">
    <location>
        <begin position="21"/>
        <end position="41"/>
    </location>
</feature>
<feature type="domain" description="EamA" evidence="7">
    <location>
        <begin position="20"/>
        <end position="151"/>
    </location>
</feature>
<dbReference type="GO" id="GO:0016020">
    <property type="term" value="C:membrane"/>
    <property type="evidence" value="ECO:0007669"/>
    <property type="project" value="UniProtKB-SubCell"/>
</dbReference>
<dbReference type="OrthoDB" id="9812899at2"/>
<dbReference type="InterPro" id="IPR037185">
    <property type="entry name" value="EmrE-like"/>
</dbReference>
<comment type="similarity">
    <text evidence="2">Belongs to the drug/metabolite transporter (DMT) superfamily. 10 TMS drug/metabolite exporter (DME) (TC 2.A.7.3) family.</text>
</comment>
<keyword evidence="3 6" id="KW-0812">Transmembrane</keyword>
<evidence type="ECO:0000256" key="2">
    <source>
        <dbReference type="ARBA" id="ARBA00009853"/>
    </source>
</evidence>
<dbReference type="PANTHER" id="PTHR22911:SF6">
    <property type="entry name" value="SOLUTE CARRIER FAMILY 35 MEMBER G1"/>
    <property type="match status" value="1"/>
</dbReference>
<protein>
    <submittedName>
        <fullName evidence="8">DMT family transporter</fullName>
    </submittedName>
</protein>
<dbReference type="EMBL" id="QYUK01000011">
    <property type="protein sequence ID" value="RJF88524.1"/>
    <property type="molecule type" value="Genomic_DNA"/>
</dbReference>
<dbReference type="InterPro" id="IPR000620">
    <property type="entry name" value="EamA_dom"/>
</dbReference>
<evidence type="ECO:0000313" key="9">
    <source>
        <dbReference type="Proteomes" id="UP000284605"/>
    </source>
</evidence>
<comment type="subcellular location">
    <subcellularLocation>
        <location evidence="1">Membrane</location>
        <topology evidence="1">Multi-pass membrane protein</topology>
    </subcellularLocation>
</comment>
<dbReference type="Proteomes" id="UP000284605">
    <property type="component" value="Unassembled WGS sequence"/>
</dbReference>
<keyword evidence="4 6" id="KW-1133">Transmembrane helix</keyword>
<comment type="caution">
    <text evidence="8">The sequence shown here is derived from an EMBL/GenBank/DDBJ whole genome shotgun (WGS) entry which is preliminary data.</text>
</comment>
<dbReference type="AlphaFoldDB" id="A0A418WEV0"/>
<keyword evidence="9" id="KW-1185">Reference proteome</keyword>
<evidence type="ECO:0000256" key="5">
    <source>
        <dbReference type="ARBA" id="ARBA00023136"/>
    </source>
</evidence>
<feature type="transmembrane region" description="Helical" evidence="6">
    <location>
        <begin position="252"/>
        <end position="267"/>
    </location>
</feature>
<name>A0A418WEV0_9PROT</name>
<keyword evidence="5 6" id="KW-0472">Membrane</keyword>
<dbReference type="SUPFAM" id="SSF103481">
    <property type="entry name" value="Multidrug resistance efflux transporter EmrE"/>
    <property type="match status" value="2"/>
</dbReference>
<evidence type="ECO:0000256" key="4">
    <source>
        <dbReference type="ARBA" id="ARBA00022989"/>
    </source>
</evidence>
<reference evidence="8 9" key="1">
    <citation type="submission" date="2018-09" db="EMBL/GenBank/DDBJ databases">
        <authorList>
            <person name="Zhu H."/>
        </authorList>
    </citation>
    <scope>NUCLEOTIDE SEQUENCE [LARGE SCALE GENOMIC DNA]</scope>
    <source>
        <strain evidence="8 9">K1W22B-8</strain>
    </source>
</reference>
<evidence type="ECO:0000313" key="8">
    <source>
        <dbReference type="EMBL" id="RJF88524.1"/>
    </source>
</evidence>
<feature type="domain" description="EamA" evidence="7">
    <location>
        <begin position="160"/>
        <end position="288"/>
    </location>
</feature>
<feature type="transmembrane region" description="Helical" evidence="6">
    <location>
        <begin position="220"/>
        <end position="240"/>
    </location>
</feature>
<evidence type="ECO:0000256" key="6">
    <source>
        <dbReference type="SAM" id="Phobius"/>
    </source>
</evidence>
<feature type="transmembrane region" description="Helical" evidence="6">
    <location>
        <begin position="53"/>
        <end position="75"/>
    </location>
</feature>
<proteinExistence type="inferred from homology"/>
<accession>A0A418WEV0</accession>
<feature type="transmembrane region" description="Helical" evidence="6">
    <location>
        <begin position="273"/>
        <end position="289"/>
    </location>
</feature>
<organism evidence="8 9">
    <name type="scientific">Oleomonas cavernae</name>
    <dbReference type="NCBI Taxonomy" id="2320859"/>
    <lineage>
        <taxon>Bacteria</taxon>
        <taxon>Pseudomonadati</taxon>
        <taxon>Pseudomonadota</taxon>
        <taxon>Alphaproteobacteria</taxon>
        <taxon>Acetobacterales</taxon>
        <taxon>Acetobacteraceae</taxon>
        <taxon>Oleomonas</taxon>
    </lineage>
</organism>
<feature type="transmembrane region" description="Helical" evidence="6">
    <location>
        <begin position="136"/>
        <end position="155"/>
    </location>
</feature>
<evidence type="ECO:0000256" key="3">
    <source>
        <dbReference type="ARBA" id="ARBA00022692"/>
    </source>
</evidence>